<protein>
    <submittedName>
        <fullName evidence="2">Uncharacterized protein</fullName>
    </submittedName>
</protein>
<organism evidence="2">
    <name type="scientific">marine sediment metagenome</name>
    <dbReference type="NCBI Taxonomy" id="412755"/>
    <lineage>
        <taxon>unclassified sequences</taxon>
        <taxon>metagenomes</taxon>
        <taxon>ecological metagenomes</taxon>
    </lineage>
</organism>
<proteinExistence type="predicted"/>
<dbReference type="AlphaFoldDB" id="A0A0F9GGR9"/>
<feature type="transmembrane region" description="Helical" evidence="1">
    <location>
        <begin position="43"/>
        <end position="62"/>
    </location>
</feature>
<gene>
    <name evidence="2" type="ORF">LCGC14_2186000</name>
</gene>
<evidence type="ECO:0000256" key="1">
    <source>
        <dbReference type="SAM" id="Phobius"/>
    </source>
</evidence>
<keyword evidence="1" id="KW-1133">Transmembrane helix</keyword>
<keyword evidence="1" id="KW-0812">Transmembrane</keyword>
<keyword evidence="1" id="KW-0472">Membrane</keyword>
<accession>A0A0F9GGR9</accession>
<evidence type="ECO:0000313" key="2">
    <source>
        <dbReference type="EMBL" id="KKL62362.1"/>
    </source>
</evidence>
<feature type="transmembrane region" description="Helical" evidence="1">
    <location>
        <begin position="16"/>
        <end position="37"/>
    </location>
</feature>
<dbReference type="EMBL" id="LAZR01028515">
    <property type="protein sequence ID" value="KKL62362.1"/>
    <property type="molecule type" value="Genomic_DNA"/>
</dbReference>
<sequence>MNNIRIVKWLRRDENALLTFGVSLTLLGVALITISLAPRLSNYVVLPVLGVLAVGFLFMAYVTNPWRKETKNEPTTSS</sequence>
<reference evidence="2" key="1">
    <citation type="journal article" date="2015" name="Nature">
        <title>Complex archaea that bridge the gap between prokaryotes and eukaryotes.</title>
        <authorList>
            <person name="Spang A."/>
            <person name="Saw J.H."/>
            <person name="Jorgensen S.L."/>
            <person name="Zaremba-Niedzwiedzka K."/>
            <person name="Martijn J."/>
            <person name="Lind A.E."/>
            <person name="van Eijk R."/>
            <person name="Schleper C."/>
            <person name="Guy L."/>
            <person name="Ettema T.J."/>
        </authorList>
    </citation>
    <scope>NUCLEOTIDE SEQUENCE</scope>
</reference>
<name>A0A0F9GGR9_9ZZZZ</name>
<comment type="caution">
    <text evidence="2">The sequence shown here is derived from an EMBL/GenBank/DDBJ whole genome shotgun (WGS) entry which is preliminary data.</text>
</comment>